<proteinExistence type="predicted"/>
<dbReference type="GO" id="GO:0005655">
    <property type="term" value="C:nucleolar ribonuclease P complex"/>
    <property type="evidence" value="ECO:0007669"/>
    <property type="project" value="TreeGrafter"/>
</dbReference>
<reference evidence="2" key="1">
    <citation type="submission" date="2022-03" db="EMBL/GenBank/DDBJ databases">
        <authorList>
            <person name="Legras J.-L."/>
            <person name="Devillers H."/>
            <person name="Grondin C."/>
        </authorList>
    </citation>
    <scope>NUCLEOTIDE SEQUENCE</scope>
    <source>
        <strain evidence="2">CLIB 1423</strain>
    </source>
</reference>
<name>A0A9P0VWR8_9ASCO</name>
<feature type="compositionally biased region" description="Basic residues" evidence="1">
    <location>
        <begin position="178"/>
        <end position="187"/>
    </location>
</feature>
<dbReference type="PANTHER" id="PTHR14742:SF3">
    <property type="entry name" value="RIBONUCLEASE MRP PROTEIN SUBUNIT SNM1"/>
    <property type="match status" value="1"/>
</dbReference>
<protein>
    <submittedName>
        <fullName evidence="2">Ribonuclease MRP protein subunit Snm1p</fullName>
    </submittedName>
</protein>
<dbReference type="Proteomes" id="UP000837801">
    <property type="component" value="Unassembled WGS sequence"/>
</dbReference>
<dbReference type="OrthoDB" id="4023582at2759"/>
<evidence type="ECO:0000313" key="2">
    <source>
        <dbReference type="EMBL" id="CAH2351262.1"/>
    </source>
</evidence>
<evidence type="ECO:0000313" key="3">
    <source>
        <dbReference type="Proteomes" id="UP000837801"/>
    </source>
</evidence>
<comment type="caution">
    <text evidence="2">The sequence shown here is derived from an EMBL/GenBank/DDBJ whole genome shotgun (WGS) entry which is preliminary data.</text>
</comment>
<organism evidence="2 3">
    <name type="scientific">[Candida] railenensis</name>
    <dbReference type="NCBI Taxonomy" id="45579"/>
    <lineage>
        <taxon>Eukaryota</taxon>
        <taxon>Fungi</taxon>
        <taxon>Dikarya</taxon>
        <taxon>Ascomycota</taxon>
        <taxon>Saccharomycotina</taxon>
        <taxon>Pichiomycetes</taxon>
        <taxon>Debaryomycetaceae</taxon>
        <taxon>Kurtzmaniella</taxon>
    </lineage>
</organism>
<feature type="region of interest" description="Disordered" evidence="1">
    <location>
        <begin position="80"/>
        <end position="105"/>
    </location>
</feature>
<dbReference type="InterPro" id="IPR007175">
    <property type="entry name" value="Rpr2/Snm1/Rpp21"/>
</dbReference>
<keyword evidence="3" id="KW-1185">Reference proteome</keyword>
<gene>
    <name evidence="2" type="ORF">CLIB1423_03S02300</name>
</gene>
<dbReference type="GO" id="GO:0008033">
    <property type="term" value="P:tRNA processing"/>
    <property type="evidence" value="ECO:0007669"/>
    <property type="project" value="TreeGrafter"/>
</dbReference>
<dbReference type="Gene3D" id="6.20.50.20">
    <property type="match status" value="1"/>
</dbReference>
<dbReference type="AlphaFoldDB" id="A0A9P0VWR8"/>
<dbReference type="Pfam" id="PF04032">
    <property type="entry name" value="Rpr2"/>
    <property type="match status" value="1"/>
</dbReference>
<sequence>MEKSRTTAAQTTALHLLNLSRSIPLNPLNKVYAQSFYEHCNDKSINLPENYSTSNTCATCGILYIPGLTCSIRITYSKTKSKSSNSSNSKIKKLKSGGRKSSLEPKPRKRLLQYKCLQCGSNQTICNELMQPSVAVIASHRSPSTVSPSPAPSFEAKWPPQTSESSSKSQSPSVDSKTKKRSKKRKETHNLLNLISKSKQEKDKPTMSLNLMDFMK</sequence>
<accession>A0A9P0VWR8</accession>
<evidence type="ECO:0000256" key="1">
    <source>
        <dbReference type="SAM" id="MobiDB-lite"/>
    </source>
</evidence>
<dbReference type="EMBL" id="CAKXYY010000003">
    <property type="protein sequence ID" value="CAH2351262.1"/>
    <property type="molecule type" value="Genomic_DNA"/>
</dbReference>
<feature type="region of interest" description="Disordered" evidence="1">
    <location>
        <begin position="141"/>
        <end position="216"/>
    </location>
</feature>
<feature type="compositionally biased region" description="Low complexity" evidence="1">
    <location>
        <begin position="163"/>
        <end position="175"/>
    </location>
</feature>
<dbReference type="PANTHER" id="PTHR14742">
    <property type="entry name" value="RIBONUCLEASE P SUBUNIT P21"/>
    <property type="match status" value="1"/>
</dbReference>